<keyword evidence="7" id="KW-0413">Isomerase</keyword>
<accession>A0ABM1M8A1</accession>
<dbReference type="Proteomes" id="UP000695000">
    <property type="component" value="Unplaced"/>
</dbReference>
<evidence type="ECO:0000256" key="6">
    <source>
        <dbReference type="ARBA" id="ARBA00023212"/>
    </source>
</evidence>
<reference evidence="11" key="1">
    <citation type="submission" date="2025-08" db="UniProtKB">
        <authorList>
            <consortium name="RefSeq"/>
        </authorList>
    </citation>
    <scope>IDENTIFICATION</scope>
    <source>
        <tissue evidence="11">Whole Larva</tissue>
    </source>
</reference>
<dbReference type="Gene3D" id="1.10.8.60">
    <property type="match status" value="1"/>
</dbReference>
<evidence type="ECO:0000259" key="9">
    <source>
        <dbReference type="SMART" id="SM00382"/>
    </source>
</evidence>
<keyword evidence="5" id="KW-0067">ATP-binding</keyword>
<dbReference type="PROSITE" id="PS50896">
    <property type="entry name" value="LISH"/>
    <property type="match status" value="1"/>
</dbReference>
<evidence type="ECO:0000256" key="5">
    <source>
        <dbReference type="ARBA" id="ARBA00022840"/>
    </source>
</evidence>
<protein>
    <submittedName>
        <fullName evidence="11">Katanin p60 ATPase-containing subunit A-like 2</fullName>
    </submittedName>
</protein>
<dbReference type="SUPFAM" id="SSF52540">
    <property type="entry name" value="P-loop containing nucleoside triphosphate hydrolases"/>
    <property type="match status" value="1"/>
</dbReference>
<dbReference type="RefSeq" id="XP_017770801.1">
    <property type="nucleotide sequence ID" value="XM_017915312.1"/>
</dbReference>
<dbReference type="SMART" id="SM00382">
    <property type="entry name" value="AAA"/>
    <property type="match status" value="1"/>
</dbReference>
<organism evidence="10 11">
    <name type="scientific">Nicrophorus vespilloides</name>
    <name type="common">Boreal carrion beetle</name>
    <dbReference type="NCBI Taxonomy" id="110193"/>
    <lineage>
        <taxon>Eukaryota</taxon>
        <taxon>Metazoa</taxon>
        <taxon>Ecdysozoa</taxon>
        <taxon>Arthropoda</taxon>
        <taxon>Hexapoda</taxon>
        <taxon>Insecta</taxon>
        <taxon>Pterygota</taxon>
        <taxon>Neoptera</taxon>
        <taxon>Endopterygota</taxon>
        <taxon>Coleoptera</taxon>
        <taxon>Polyphaga</taxon>
        <taxon>Staphyliniformia</taxon>
        <taxon>Silphidae</taxon>
        <taxon>Nicrophorinae</taxon>
        <taxon>Nicrophorus</taxon>
    </lineage>
</organism>
<keyword evidence="2" id="KW-0963">Cytoplasm</keyword>
<keyword evidence="3" id="KW-0493">Microtubule</keyword>
<evidence type="ECO:0000256" key="2">
    <source>
        <dbReference type="ARBA" id="ARBA00022490"/>
    </source>
</evidence>
<evidence type="ECO:0000256" key="8">
    <source>
        <dbReference type="SAM" id="MobiDB-lite"/>
    </source>
</evidence>
<dbReference type="GeneID" id="108558405"/>
<dbReference type="PANTHER" id="PTHR23074">
    <property type="entry name" value="AAA DOMAIN-CONTAINING"/>
    <property type="match status" value="1"/>
</dbReference>
<dbReference type="Gene3D" id="3.40.50.300">
    <property type="entry name" value="P-loop containing nucleotide triphosphate hydrolases"/>
    <property type="match status" value="1"/>
</dbReference>
<dbReference type="InterPro" id="IPR050304">
    <property type="entry name" value="MT-severing_AAA_ATPase"/>
</dbReference>
<feature type="region of interest" description="Disordered" evidence="8">
    <location>
        <begin position="153"/>
        <end position="183"/>
    </location>
</feature>
<comment type="subcellular location">
    <subcellularLocation>
        <location evidence="1">Cytoplasm</location>
        <location evidence="1">Cytoskeleton</location>
        <location evidence="1">Spindle pole</location>
    </subcellularLocation>
</comment>
<name>A0ABM1M8A1_NICVS</name>
<evidence type="ECO:0000256" key="7">
    <source>
        <dbReference type="ARBA" id="ARBA00023235"/>
    </source>
</evidence>
<dbReference type="InterPro" id="IPR041569">
    <property type="entry name" value="AAA_lid_3"/>
</dbReference>
<sequence>MSEYCTVPGRSSGNCGSRATKTHREYERNEAKERRRSLLYLIRGYLRDCNLHESADILSREGQLINQYELCDNIDLDIVLQDYQDYYLTKFNKMPRIVKRVSSSSTALSETGGSLPLKRKTSKPAVTNCVPDNKIPESGDSFQIDVKCLSGKPTGVDQQQKHQHQQQQPLLKPSASEDQEALRPSLSEFQGYTSEWREMADLITSEIVPRSAGIFWKDCIGLSAASESLKEAVVYPLERPELFTGLLAPWKGVLLFGPPGTGKTRLAKALAGESPSTFINLAISTFVSKWRGESEKMLKVLFDVARLYAPSTIFIDELDAIASRHEDHQHEASRRFTSELLIQLDGILSASGDDDPNIFVLATTNLPWNLGAAILRRFEKRILLNVPDAEARLELFRYYFGRNRNKFSDADYKRMAELTGNFSCAEIRIVCKEALMGTLREKLGGCCQDAVVRPVVMEDVRRALGRIRPAATNDVIDKYTSWAKRCGSS</sequence>
<keyword evidence="6" id="KW-0206">Cytoskeleton</keyword>
<feature type="domain" description="AAA+ ATPase" evidence="9">
    <location>
        <begin position="249"/>
        <end position="388"/>
    </location>
</feature>
<feature type="compositionally biased region" description="Polar residues" evidence="8">
    <location>
        <begin position="9"/>
        <end position="19"/>
    </location>
</feature>
<evidence type="ECO:0000313" key="10">
    <source>
        <dbReference type="Proteomes" id="UP000695000"/>
    </source>
</evidence>
<keyword evidence="4" id="KW-0547">Nucleotide-binding</keyword>
<dbReference type="Pfam" id="PF17862">
    <property type="entry name" value="AAA_lid_3"/>
    <property type="match status" value="1"/>
</dbReference>
<gene>
    <name evidence="11" type="primary">LOC108558405</name>
</gene>
<feature type="compositionally biased region" description="Polar residues" evidence="8">
    <location>
        <begin position="102"/>
        <end position="112"/>
    </location>
</feature>
<dbReference type="Pfam" id="PF00004">
    <property type="entry name" value="AAA"/>
    <property type="match status" value="1"/>
</dbReference>
<dbReference type="PANTHER" id="PTHR23074:SF78">
    <property type="entry name" value="KATANIN P60 ATPASE-CONTAINING SUBUNIT A-LIKE 2"/>
    <property type="match status" value="1"/>
</dbReference>
<keyword evidence="10" id="KW-1185">Reference proteome</keyword>
<dbReference type="InterPro" id="IPR003959">
    <property type="entry name" value="ATPase_AAA_core"/>
</dbReference>
<evidence type="ECO:0000256" key="4">
    <source>
        <dbReference type="ARBA" id="ARBA00022741"/>
    </source>
</evidence>
<dbReference type="InterPro" id="IPR003593">
    <property type="entry name" value="AAA+_ATPase"/>
</dbReference>
<evidence type="ECO:0000256" key="3">
    <source>
        <dbReference type="ARBA" id="ARBA00022701"/>
    </source>
</evidence>
<dbReference type="InterPro" id="IPR006594">
    <property type="entry name" value="LisH"/>
</dbReference>
<feature type="region of interest" description="Disordered" evidence="8">
    <location>
        <begin position="1"/>
        <end position="29"/>
    </location>
</feature>
<feature type="region of interest" description="Disordered" evidence="8">
    <location>
        <begin position="102"/>
        <end position="134"/>
    </location>
</feature>
<dbReference type="InterPro" id="IPR027417">
    <property type="entry name" value="P-loop_NTPase"/>
</dbReference>
<proteinExistence type="predicted"/>
<evidence type="ECO:0000313" key="11">
    <source>
        <dbReference type="RefSeq" id="XP_017770801.1"/>
    </source>
</evidence>
<evidence type="ECO:0000256" key="1">
    <source>
        <dbReference type="ARBA" id="ARBA00004647"/>
    </source>
</evidence>